<keyword evidence="4" id="KW-0067">ATP-binding</keyword>
<proteinExistence type="predicted"/>
<dbReference type="InterPro" id="IPR051681">
    <property type="entry name" value="Ser/Thr_Kinases-Pseudokinases"/>
</dbReference>
<keyword evidence="3" id="KW-0418">Kinase</keyword>
<dbReference type="PROSITE" id="PS50011">
    <property type="entry name" value="PROTEIN_KINASE_DOM"/>
    <property type="match status" value="1"/>
</dbReference>
<dbReference type="PANTHER" id="PTHR44329">
    <property type="entry name" value="SERINE/THREONINE-PROTEIN KINASE TNNI3K-RELATED"/>
    <property type="match status" value="1"/>
</dbReference>
<dbReference type="AlphaFoldDB" id="A0A015LRJ4"/>
<keyword evidence="7" id="KW-1185">Reference proteome</keyword>
<evidence type="ECO:0000256" key="1">
    <source>
        <dbReference type="ARBA" id="ARBA00022679"/>
    </source>
</evidence>
<keyword evidence="1" id="KW-0808">Transferase</keyword>
<dbReference type="GO" id="GO:0004674">
    <property type="term" value="F:protein serine/threonine kinase activity"/>
    <property type="evidence" value="ECO:0007669"/>
    <property type="project" value="TreeGrafter"/>
</dbReference>
<dbReference type="Gene3D" id="1.10.510.10">
    <property type="entry name" value="Transferase(Phosphotransferase) domain 1"/>
    <property type="match status" value="1"/>
</dbReference>
<evidence type="ECO:0000259" key="5">
    <source>
        <dbReference type="PROSITE" id="PS50011"/>
    </source>
</evidence>
<dbReference type="PRINTS" id="PR00109">
    <property type="entry name" value="TYRKINASE"/>
</dbReference>
<evidence type="ECO:0000256" key="2">
    <source>
        <dbReference type="ARBA" id="ARBA00022741"/>
    </source>
</evidence>
<gene>
    <name evidence="6" type="ORF">RirG_208210</name>
</gene>
<evidence type="ECO:0000313" key="7">
    <source>
        <dbReference type="Proteomes" id="UP000022910"/>
    </source>
</evidence>
<protein>
    <submittedName>
        <fullName evidence="6">Ste11p</fullName>
    </submittedName>
</protein>
<dbReference type="GO" id="GO:0005524">
    <property type="term" value="F:ATP binding"/>
    <property type="evidence" value="ECO:0007669"/>
    <property type="project" value="UniProtKB-KW"/>
</dbReference>
<dbReference type="HOGENOM" id="CLU_000288_7_34_1"/>
<sequence>MNQTKSIPLSGNDVIDNFIRHTLTRKEGRMEFVPYEKFKDVEYIAEGGFSKIYKATWINGPITNWNDVNQRKGEMTVALKELSNSKDITSNQLNELKIFNYVSSRECCKHLDFIINTYYGITQLPTTQNFLIITKYCEYGDLSNYITNNFYNMDWGIKLQILYYMILGLKTIHDANVIHKDYHSGNIFIDMKNDNLLLATTGDLGLSKSSLNDDEDNEVYGIIPYVAPEVLQGQKYTKASDIYSFGMIMWELMTGRRPFWDRNHDTDLIIEICDGLHPPIVTNAPEDYIKLMQSCWHSDPNKRPTAAKLQKNVENILFQEPFNKTKSIISTDIGPRITHSIYKSGSLSAMVESVESTRSLKVQGKIYL</sequence>
<dbReference type="InterPro" id="IPR001245">
    <property type="entry name" value="Ser-Thr/Tyr_kinase_cat_dom"/>
</dbReference>
<comment type="caution">
    <text evidence="6">The sequence shown here is derived from an EMBL/GenBank/DDBJ whole genome shotgun (WGS) entry which is preliminary data.</text>
</comment>
<dbReference type="SMART" id="SM00220">
    <property type="entry name" value="S_TKc"/>
    <property type="match status" value="1"/>
</dbReference>
<evidence type="ECO:0000256" key="3">
    <source>
        <dbReference type="ARBA" id="ARBA00022777"/>
    </source>
</evidence>
<accession>A0A015LRJ4</accession>
<keyword evidence="2" id="KW-0547">Nucleotide-binding</keyword>
<dbReference type="InterPro" id="IPR000719">
    <property type="entry name" value="Prot_kinase_dom"/>
</dbReference>
<dbReference type="InterPro" id="IPR011009">
    <property type="entry name" value="Kinase-like_dom_sf"/>
</dbReference>
<dbReference type="EMBL" id="JEMT01027403">
    <property type="protein sequence ID" value="EXX57333.1"/>
    <property type="molecule type" value="Genomic_DNA"/>
</dbReference>
<organism evidence="6 7">
    <name type="scientific">Rhizophagus irregularis (strain DAOM 197198w)</name>
    <name type="common">Glomus intraradices</name>
    <dbReference type="NCBI Taxonomy" id="1432141"/>
    <lineage>
        <taxon>Eukaryota</taxon>
        <taxon>Fungi</taxon>
        <taxon>Fungi incertae sedis</taxon>
        <taxon>Mucoromycota</taxon>
        <taxon>Glomeromycotina</taxon>
        <taxon>Glomeromycetes</taxon>
        <taxon>Glomerales</taxon>
        <taxon>Glomeraceae</taxon>
        <taxon>Rhizophagus</taxon>
    </lineage>
</organism>
<evidence type="ECO:0000313" key="6">
    <source>
        <dbReference type="EMBL" id="EXX57333.1"/>
    </source>
</evidence>
<dbReference type="PANTHER" id="PTHR44329:SF288">
    <property type="entry name" value="MITOGEN-ACTIVATED PROTEIN KINASE KINASE KINASE 20"/>
    <property type="match status" value="1"/>
</dbReference>
<feature type="domain" description="Protein kinase" evidence="5">
    <location>
        <begin position="38"/>
        <end position="318"/>
    </location>
</feature>
<dbReference type="Proteomes" id="UP000022910">
    <property type="component" value="Unassembled WGS sequence"/>
</dbReference>
<dbReference type="Pfam" id="PF07714">
    <property type="entry name" value="PK_Tyr_Ser-Thr"/>
    <property type="match status" value="1"/>
</dbReference>
<evidence type="ECO:0000256" key="4">
    <source>
        <dbReference type="ARBA" id="ARBA00022840"/>
    </source>
</evidence>
<name>A0A015LRJ4_RHIIW</name>
<dbReference type="SUPFAM" id="SSF56112">
    <property type="entry name" value="Protein kinase-like (PK-like)"/>
    <property type="match status" value="1"/>
</dbReference>
<reference evidence="6 7" key="1">
    <citation type="submission" date="2014-02" db="EMBL/GenBank/DDBJ databases">
        <title>Single nucleus genome sequencing reveals high similarity among nuclei of an endomycorrhizal fungus.</title>
        <authorList>
            <person name="Lin K."/>
            <person name="Geurts R."/>
            <person name="Zhang Z."/>
            <person name="Limpens E."/>
            <person name="Saunders D.G."/>
            <person name="Mu D."/>
            <person name="Pang E."/>
            <person name="Cao H."/>
            <person name="Cha H."/>
            <person name="Lin T."/>
            <person name="Zhou Q."/>
            <person name="Shang Y."/>
            <person name="Li Y."/>
            <person name="Ivanov S."/>
            <person name="Sharma T."/>
            <person name="Velzen R.V."/>
            <person name="Ruijter N.D."/>
            <person name="Aanen D.K."/>
            <person name="Win J."/>
            <person name="Kamoun S."/>
            <person name="Bisseling T."/>
            <person name="Huang S."/>
        </authorList>
    </citation>
    <scope>NUCLEOTIDE SEQUENCE [LARGE SCALE GENOMIC DNA]</scope>
    <source>
        <strain evidence="7">DAOM197198w</strain>
    </source>
</reference>